<comment type="caution">
    <text evidence="9">The sequence shown here is derived from an EMBL/GenBank/DDBJ whole genome shotgun (WGS) entry which is preliminary data.</text>
</comment>
<dbReference type="EMBL" id="JAPXFL010000009">
    <property type="protein sequence ID" value="KAK9501853.1"/>
    <property type="molecule type" value="Genomic_DNA"/>
</dbReference>
<feature type="transmembrane region" description="Helical" evidence="8">
    <location>
        <begin position="72"/>
        <end position="93"/>
    </location>
</feature>
<evidence type="ECO:0000313" key="9">
    <source>
        <dbReference type="EMBL" id="KAK9501853.1"/>
    </source>
</evidence>
<evidence type="ECO:0000256" key="5">
    <source>
        <dbReference type="ARBA" id="ARBA00023136"/>
    </source>
</evidence>
<feature type="region of interest" description="Disordered" evidence="7">
    <location>
        <begin position="227"/>
        <end position="252"/>
    </location>
</feature>
<keyword evidence="10" id="KW-1185">Reference proteome</keyword>
<gene>
    <name evidence="9" type="ORF">O3M35_012504</name>
</gene>
<evidence type="ECO:0000256" key="4">
    <source>
        <dbReference type="ARBA" id="ARBA00022989"/>
    </source>
</evidence>
<comment type="similarity">
    <text evidence="2">Belongs to the DUOXA family.</text>
</comment>
<evidence type="ECO:0000256" key="3">
    <source>
        <dbReference type="ARBA" id="ARBA00022692"/>
    </source>
</evidence>
<dbReference type="AlphaFoldDB" id="A0AAW1CSL3"/>
<dbReference type="Proteomes" id="UP001461498">
    <property type="component" value="Unassembled WGS sequence"/>
</dbReference>
<dbReference type="PANTHER" id="PTHR31158">
    <property type="entry name" value="DUAL OXIDASE 2"/>
    <property type="match status" value="1"/>
</dbReference>
<evidence type="ECO:0000256" key="6">
    <source>
        <dbReference type="ARBA" id="ARBA00023180"/>
    </source>
</evidence>
<reference evidence="9 10" key="1">
    <citation type="submission" date="2022-12" db="EMBL/GenBank/DDBJ databases">
        <title>Chromosome-level genome assembly of true bugs.</title>
        <authorList>
            <person name="Ma L."/>
            <person name="Li H."/>
        </authorList>
    </citation>
    <scope>NUCLEOTIDE SEQUENCE [LARGE SCALE GENOMIC DNA]</scope>
    <source>
        <strain evidence="9">Lab_2022b</strain>
    </source>
</reference>
<keyword evidence="4 8" id="KW-1133">Transmembrane helix</keyword>
<name>A0AAW1CSL3_9HEMI</name>
<organism evidence="9 10">
    <name type="scientific">Rhynocoris fuscipes</name>
    <dbReference type="NCBI Taxonomy" id="488301"/>
    <lineage>
        <taxon>Eukaryota</taxon>
        <taxon>Metazoa</taxon>
        <taxon>Ecdysozoa</taxon>
        <taxon>Arthropoda</taxon>
        <taxon>Hexapoda</taxon>
        <taxon>Insecta</taxon>
        <taxon>Pterygota</taxon>
        <taxon>Neoptera</taxon>
        <taxon>Paraneoptera</taxon>
        <taxon>Hemiptera</taxon>
        <taxon>Heteroptera</taxon>
        <taxon>Panheteroptera</taxon>
        <taxon>Cimicomorpha</taxon>
        <taxon>Reduviidae</taxon>
        <taxon>Harpactorinae</taxon>
        <taxon>Harpactorini</taxon>
        <taxon>Rhynocoris</taxon>
    </lineage>
</organism>
<dbReference type="PANTHER" id="PTHR31158:SF10">
    <property type="entry name" value="LD27791P"/>
    <property type="match status" value="1"/>
</dbReference>
<dbReference type="GO" id="GO:0005789">
    <property type="term" value="C:endoplasmic reticulum membrane"/>
    <property type="evidence" value="ECO:0007669"/>
    <property type="project" value="InterPro"/>
</dbReference>
<evidence type="ECO:0000313" key="10">
    <source>
        <dbReference type="Proteomes" id="UP001461498"/>
    </source>
</evidence>
<feature type="transmembrane region" description="Helical" evidence="8">
    <location>
        <begin position="46"/>
        <end position="65"/>
    </location>
</feature>
<evidence type="ECO:0008006" key="11">
    <source>
        <dbReference type="Google" id="ProtNLM"/>
    </source>
</evidence>
<protein>
    <recommendedName>
        <fullName evidence="11">Dual oxidase maturation factor 1</fullName>
    </recommendedName>
</protein>
<proteinExistence type="inferred from homology"/>
<feature type="compositionally biased region" description="Low complexity" evidence="7">
    <location>
        <begin position="232"/>
        <end position="244"/>
    </location>
</feature>
<accession>A0AAW1CSL3</accession>
<dbReference type="Pfam" id="PF10204">
    <property type="entry name" value="DuoxA"/>
    <property type="match status" value="1"/>
</dbReference>
<keyword evidence="3 8" id="KW-0812">Transmembrane</keyword>
<evidence type="ECO:0000256" key="8">
    <source>
        <dbReference type="SAM" id="Phobius"/>
    </source>
</evidence>
<evidence type="ECO:0000256" key="7">
    <source>
        <dbReference type="SAM" id="MobiDB-lite"/>
    </source>
</evidence>
<dbReference type="InterPro" id="IPR018469">
    <property type="entry name" value="Dual_oxidase_maturation_fac"/>
</dbReference>
<sequence>MGASYKAGLERGLPFPILTVAEYFTLGQEGFTWGGNYRHAGYYTSILLWTAFASWLVMNLLLVVVPRYGACAMVLTGLLMLASTLAYHCLLPVRPLAVRFEDTMLTFRYGWCFWLVIVAGALCILVGLIILTIDLIYPNRFSTILEVDYDTPYDRHVIIEESHHKRRNGKGLEEPPGLGRRILRRLSSKKDENERNLEGQANAGFEMDVPKSPWNYPLHRPALHAAFRRQDSASSAASSVAASPAQPPLPFR</sequence>
<keyword evidence="6" id="KW-0325">Glycoprotein</keyword>
<evidence type="ECO:0000256" key="2">
    <source>
        <dbReference type="ARBA" id="ARBA00009816"/>
    </source>
</evidence>
<keyword evidence="5 8" id="KW-0472">Membrane</keyword>
<comment type="subcellular location">
    <subcellularLocation>
        <location evidence="1">Membrane</location>
        <topology evidence="1">Multi-pass membrane protein</topology>
    </subcellularLocation>
</comment>
<dbReference type="GO" id="GO:0015031">
    <property type="term" value="P:protein transport"/>
    <property type="evidence" value="ECO:0007669"/>
    <property type="project" value="InterPro"/>
</dbReference>
<evidence type="ECO:0000256" key="1">
    <source>
        <dbReference type="ARBA" id="ARBA00004141"/>
    </source>
</evidence>
<feature type="transmembrane region" description="Helical" evidence="8">
    <location>
        <begin position="113"/>
        <end position="137"/>
    </location>
</feature>